<sequence>MQHLENLITALPNQLADENIRIQLMLAVSDNSINLQSFRETQAHRNNVIAFKSRERSIGDRYNRVVKQIVKLSPYYRQLEQRNEAETISWVFKQFMATPTKSHSIWLTLANFLPQKYGFIKEVHSNFSSCIDIKAHDKQKKLEASLEKWGIRLDDLNLSGKQLFGLAQKPVLYINKNYHGELRAAIKAARKSFLPVNNLQTIADVLRIPHEVVVKYVDSEGRGLPMCIAADYFNCRLETKKSTTFSENINATIN</sequence>
<reference evidence="1 2" key="1">
    <citation type="submission" date="2016-10" db="EMBL/GenBank/DDBJ databases">
        <authorList>
            <person name="de Groot N.N."/>
        </authorList>
    </citation>
    <scope>NUCLEOTIDE SEQUENCE [LARGE SCALE GENOMIC DNA]</scope>
    <source>
        <strain evidence="1 2">CGMCC 1.10228</strain>
    </source>
</reference>
<dbReference type="EMBL" id="FNDD01000030">
    <property type="protein sequence ID" value="SDH80870.1"/>
    <property type="molecule type" value="Genomic_DNA"/>
</dbReference>
<proteinExistence type="predicted"/>
<organism evidence="1 2">
    <name type="scientific">Vibrio xiamenensis</name>
    <dbReference type="NCBI Taxonomy" id="861298"/>
    <lineage>
        <taxon>Bacteria</taxon>
        <taxon>Pseudomonadati</taxon>
        <taxon>Pseudomonadota</taxon>
        <taxon>Gammaproteobacteria</taxon>
        <taxon>Vibrionales</taxon>
        <taxon>Vibrionaceae</taxon>
        <taxon>Vibrio</taxon>
    </lineage>
</organism>
<evidence type="ECO:0000313" key="2">
    <source>
        <dbReference type="Proteomes" id="UP000198854"/>
    </source>
</evidence>
<gene>
    <name evidence="1" type="ORF">SAMN04488136_13036</name>
</gene>
<dbReference type="Proteomes" id="UP000198854">
    <property type="component" value="Unassembled WGS sequence"/>
</dbReference>
<evidence type="ECO:0000313" key="1">
    <source>
        <dbReference type="EMBL" id="SDH80870.1"/>
    </source>
</evidence>
<dbReference type="RefSeq" id="WP_176765643.1">
    <property type="nucleotide sequence ID" value="NZ_FNDD01000030.1"/>
</dbReference>
<protein>
    <submittedName>
        <fullName evidence="1">Uncharacterized protein</fullName>
    </submittedName>
</protein>
<keyword evidence="2" id="KW-1185">Reference proteome</keyword>
<accession>A0A1G8FFH6</accession>
<name>A0A1G8FFH6_9VIBR</name>
<dbReference type="AlphaFoldDB" id="A0A1G8FFH6"/>